<accession>A0ABW1WVZ1</accession>
<organism evidence="1 2">
    <name type="scientific">Methylorubrum zatmanii</name>
    <dbReference type="NCBI Taxonomy" id="29429"/>
    <lineage>
        <taxon>Bacteria</taxon>
        <taxon>Pseudomonadati</taxon>
        <taxon>Pseudomonadota</taxon>
        <taxon>Alphaproteobacteria</taxon>
        <taxon>Hyphomicrobiales</taxon>
        <taxon>Methylobacteriaceae</taxon>
        <taxon>Methylorubrum</taxon>
    </lineage>
</organism>
<reference evidence="2" key="1">
    <citation type="journal article" date="2019" name="Int. J. Syst. Evol. Microbiol.">
        <title>The Global Catalogue of Microorganisms (GCM) 10K type strain sequencing project: providing services to taxonomists for standard genome sequencing and annotation.</title>
        <authorList>
            <consortium name="The Broad Institute Genomics Platform"/>
            <consortium name="The Broad Institute Genome Sequencing Center for Infectious Disease"/>
            <person name="Wu L."/>
            <person name="Ma J."/>
        </authorList>
    </citation>
    <scope>NUCLEOTIDE SEQUENCE [LARGE SCALE GENOMIC DNA]</scope>
    <source>
        <strain evidence="2">CCUG 36916</strain>
    </source>
</reference>
<gene>
    <name evidence="1" type="ORF">ACFQDP_21120</name>
</gene>
<evidence type="ECO:0000313" key="2">
    <source>
        <dbReference type="Proteomes" id="UP001596237"/>
    </source>
</evidence>
<proteinExistence type="predicted"/>
<dbReference type="RefSeq" id="WP_192285874.1">
    <property type="nucleotide sequence ID" value="NZ_JBHSTT010000085.1"/>
</dbReference>
<dbReference type="Proteomes" id="UP001596237">
    <property type="component" value="Unassembled WGS sequence"/>
</dbReference>
<dbReference type="EMBL" id="JBHSTT010000085">
    <property type="protein sequence ID" value="MFC6391812.1"/>
    <property type="molecule type" value="Genomic_DNA"/>
</dbReference>
<sequence>MRKTLTPARRKALTWIADHEPVSSFPCDGTAPGLTFVRKLRSDGLVREVGKEPGHGFFAFTRFALTDAGRAALAEQEKGDA</sequence>
<comment type="caution">
    <text evidence="1">The sequence shown here is derived from an EMBL/GenBank/DDBJ whole genome shotgun (WGS) entry which is preliminary data.</text>
</comment>
<name>A0ABW1WVZ1_9HYPH</name>
<keyword evidence="2" id="KW-1185">Reference proteome</keyword>
<evidence type="ECO:0000313" key="1">
    <source>
        <dbReference type="EMBL" id="MFC6391812.1"/>
    </source>
</evidence>
<evidence type="ECO:0008006" key="3">
    <source>
        <dbReference type="Google" id="ProtNLM"/>
    </source>
</evidence>
<protein>
    <recommendedName>
        <fullName evidence="3">ArsR family transcriptional regulator</fullName>
    </recommendedName>
</protein>